<dbReference type="RefSeq" id="WP_345825552.1">
    <property type="nucleotide sequence ID" value="NZ_JBDIML010000004.1"/>
</dbReference>
<proteinExistence type="predicted"/>
<evidence type="ECO:0008006" key="3">
    <source>
        <dbReference type="Google" id="ProtNLM"/>
    </source>
</evidence>
<evidence type="ECO:0000313" key="2">
    <source>
        <dbReference type="Proteomes" id="UP001444625"/>
    </source>
</evidence>
<name>A0ABU9XID5_9BACI</name>
<dbReference type="EMBL" id="JBDIML010000004">
    <property type="protein sequence ID" value="MEN2768068.1"/>
    <property type="molecule type" value="Genomic_DNA"/>
</dbReference>
<keyword evidence="2" id="KW-1185">Reference proteome</keyword>
<evidence type="ECO:0000313" key="1">
    <source>
        <dbReference type="EMBL" id="MEN2768068.1"/>
    </source>
</evidence>
<reference evidence="1 2" key="1">
    <citation type="submission" date="2024-05" db="EMBL/GenBank/DDBJ databases">
        <authorList>
            <person name="Haq I."/>
            <person name="Ullah Z."/>
            <person name="Ahmad R."/>
            <person name="Li M."/>
            <person name="Tong Y."/>
        </authorList>
    </citation>
    <scope>NUCLEOTIDE SEQUENCE [LARGE SCALE GENOMIC DNA]</scope>
    <source>
        <strain evidence="1 2">16A2E</strain>
    </source>
</reference>
<gene>
    <name evidence="1" type="ORF">ABC228_12875</name>
</gene>
<organism evidence="1 2">
    <name type="scientific">Ornithinibacillus xuwenensis</name>
    <dbReference type="NCBI Taxonomy" id="3144668"/>
    <lineage>
        <taxon>Bacteria</taxon>
        <taxon>Bacillati</taxon>
        <taxon>Bacillota</taxon>
        <taxon>Bacilli</taxon>
        <taxon>Bacillales</taxon>
        <taxon>Bacillaceae</taxon>
        <taxon>Ornithinibacillus</taxon>
    </lineage>
</organism>
<protein>
    <recommendedName>
        <fullName evidence="3">DUF4209 domain-containing protein</fullName>
    </recommendedName>
</protein>
<accession>A0ABU9XID5</accession>
<comment type="caution">
    <text evidence="1">The sequence shown here is derived from an EMBL/GenBank/DDBJ whole genome shotgun (WGS) entry which is preliminary data.</text>
</comment>
<sequence>MAALINLLEEQDVSFTLKYYGLKDIATGWDVSAILDNKEMIKTYFLTKNLEEVNNIDDFIDYLTIIKIITMREVIPFIKSKEKQQHFKELTNLLDVSKDKINNGHIIQLINNYHPQLFEEKYRNYGLIDIIMEYLLKFQNGIKENVFCYIIEEFSFLVIDNYENIQSKIESSTNLFKAFFSTETIEKIFYIRFDKYLDILASTYNRTNGEQKVYLEKLVDKIVADIEDTITEINKDNILQYESNIRFMHSFLQLINHVKSNVFLEYEKLTSELLDKHILKYGQSRSYEIPTNLIIEMLNKEPNEFAKLLKLTHFLNHKTGKIECRLNFPQEGKQGLLDIVSSNVNSDEYFTRSHQRKLEIQTIVGSTTLFSILHNEELFHDSCAWYVEYLSYICKKLEYKKTDLLDDLFLLIQMIDNLLEAENKEDEKLMQSLCYGACMFVCAFSEKLLRESYFELMKNEEYIPKGKLTLGSLLSDNNSKFIEIFGENQIKHLLYYFGTYGEARIGFNYRNKIAHWSNLSSGELSITLFTKLLYIFTNIVNSLVAYFVNQDDEVEEEVSDRYIDSENDENSR</sequence>
<dbReference type="Proteomes" id="UP001444625">
    <property type="component" value="Unassembled WGS sequence"/>
</dbReference>